<dbReference type="InterPro" id="IPR051938">
    <property type="entry name" value="Apopto_cytoskel_mod"/>
</dbReference>
<name>A0A8I1SI80_9PROT</name>
<evidence type="ECO:0000259" key="3">
    <source>
        <dbReference type="PROSITE" id="PS50076"/>
    </source>
</evidence>
<evidence type="ECO:0000256" key="2">
    <source>
        <dbReference type="SAM" id="MobiDB-lite"/>
    </source>
</evidence>
<dbReference type="SUPFAM" id="SSF46565">
    <property type="entry name" value="Chaperone J-domain"/>
    <property type="match status" value="1"/>
</dbReference>
<dbReference type="PANTHER" id="PTHR44145:SF3">
    <property type="entry name" value="DNAJ HOMOLOG SUBFAMILY A MEMBER 3, MITOCHONDRIAL"/>
    <property type="match status" value="1"/>
</dbReference>
<dbReference type="InterPro" id="IPR036869">
    <property type="entry name" value="J_dom_sf"/>
</dbReference>
<dbReference type="PROSITE" id="PS50076">
    <property type="entry name" value="DNAJ_2"/>
    <property type="match status" value="1"/>
</dbReference>
<feature type="compositionally biased region" description="Polar residues" evidence="2">
    <location>
        <begin position="69"/>
        <end position="78"/>
    </location>
</feature>
<organism evidence="4 5">
    <name type="scientific">Thalassospira povalilytica</name>
    <dbReference type="NCBI Taxonomy" id="732237"/>
    <lineage>
        <taxon>Bacteria</taxon>
        <taxon>Pseudomonadati</taxon>
        <taxon>Pseudomonadota</taxon>
        <taxon>Alphaproteobacteria</taxon>
        <taxon>Rhodospirillales</taxon>
        <taxon>Thalassospiraceae</taxon>
        <taxon>Thalassospira</taxon>
    </lineage>
</organism>
<evidence type="ECO:0000313" key="4">
    <source>
        <dbReference type="EMBL" id="MBN8197047.1"/>
    </source>
</evidence>
<evidence type="ECO:0000313" key="5">
    <source>
        <dbReference type="Proteomes" id="UP000664405"/>
    </source>
</evidence>
<feature type="region of interest" description="Disordered" evidence="2">
    <location>
        <begin position="60"/>
        <end position="166"/>
    </location>
</feature>
<dbReference type="SMART" id="SM00271">
    <property type="entry name" value="DnaJ"/>
    <property type="match status" value="1"/>
</dbReference>
<feature type="compositionally biased region" description="Basic residues" evidence="2">
    <location>
        <begin position="146"/>
        <end position="162"/>
    </location>
</feature>
<comment type="caution">
    <text evidence="4">The sequence shown here is derived from an EMBL/GenBank/DDBJ whole genome shotgun (WGS) entry which is preliminary data.</text>
</comment>
<dbReference type="Proteomes" id="UP000664405">
    <property type="component" value="Unassembled WGS sequence"/>
</dbReference>
<dbReference type="Gene3D" id="2.30.30.40">
    <property type="entry name" value="SH3 Domains"/>
    <property type="match status" value="1"/>
</dbReference>
<accession>A0A8I1SI80</accession>
<feature type="domain" description="J" evidence="3">
    <location>
        <begin position="8"/>
        <end position="64"/>
    </location>
</feature>
<dbReference type="AlphaFoldDB" id="A0A8I1SI80"/>
<dbReference type="EMBL" id="JAEKJW010000002">
    <property type="protein sequence ID" value="MBN8197047.1"/>
    <property type="molecule type" value="Genomic_DNA"/>
</dbReference>
<sequence length="457" mass="50380">MNKDRLGIYYSMLNIAPGASAKEIKLAYRKLAFEYHPDRNTDLDAEEKFKDITEAYEILIGERKPPAQPSGSNTSRPNDGTKGKTAASEKPTASGYGPNAAGAQNANRTRQGFAGTGRKQEKAKTGTDEKTARANQAYREQQAKTGTRKSNIHPGARRHNRKKADSNAQGFIACAATGVVSAQPRQVEFKIVRGFLNSCKTETLTANLAPKGAKRMALKASFITWLRGFWGWRSIVPAWKAILGNMRGGTFPPEGNAKMLFAHANAFERAGNKPLARAVLMQALDFIGTNRSVLAEQIRASLRRLEDGSPTRRVRDEWKRAGMFDALLHLSPLFVLIFAGLLAFGPGQGFVTREIPELVAKQGSQITKQVKQLIGEDRDPYYVDRELLNMRDGPSVNNKIIRRLTRFETVYIAGDSQGFWIEVETTIGENGFVNLDALVPGNGSTARDNWCATNKCD</sequence>
<dbReference type="PANTHER" id="PTHR44145">
    <property type="entry name" value="DNAJ HOMOLOG SUBFAMILY A MEMBER 3, MITOCHONDRIAL"/>
    <property type="match status" value="1"/>
</dbReference>
<dbReference type="RefSeq" id="WP_206927474.1">
    <property type="nucleotide sequence ID" value="NZ_JAEKJW010000002.1"/>
</dbReference>
<feature type="compositionally biased region" description="Basic and acidic residues" evidence="2">
    <location>
        <begin position="118"/>
        <end position="132"/>
    </location>
</feature>
<dbReference type="InterPro" id="IPR001623">
    <property type="entry name" value="DnaJ_domain"/>
</dbReference>
<gene>
    <name evidence="4" type="ORF">JF547_11310</name>
</gene>
<dbReference type="CDD" id="cd06257">
    <property type="entry name" value="DnaJ"/>
    <property type="match status" value="1"/>
</dbReference>
<keyword evidence="1" id="KW-0143">Chaperone</keyword>
<protein>
    <submittedName>
        <fullName evidence="4">DnaJ domain-containing protein</fullName>
    </submittedName>
</protein>
<dbReference type="Pfam" id="PF00226">
    <property type="entry name" value="DnaJ"/>
    <property type="match status" value="1"/>
</dbReference>
<evidence type="ECO:0000256" key="1">
    <source>
        <dbReference type="ARBA" id="ARBA00023186"/>
    </source>
</evidence>
<dbReference type="PRINTS" id="PR00625">
    <property type="entry name" value="JDOMAIN"/>
</dbReference>
<dbReference type="Gene3D" id="1.10.287.110">
    <property type="entry name" value="DnaJ domain"/>
    <property type="match status" value="1"/>
</dbReference>
<reference evidence="4" key="1">
    <citation type="submission" date="2020-12" db="EMBL/GenBank/DDBJ databases">
        <title>Oil enriched cultivation method for isolating marine PHA-producing bacteria.</title>
        <authorList>
            <person name="Zheng W."/>
            <person name="Yu S."/>
            <person name="Huang Y."/>
        </authorList>
    </citation>
    <scope>NUCLEOTIDE SEQUENCE</scope>
    <source>
        <strain evidence="4">SY-2-3</strain>
    </source>
</reference>
<proteinExistence type="predicted"/>